<keyword evidence="4 6" id="KW-1133">Transmembrane helix</keyword>
<feature type="transmembrane region" description="Helical" evidence="6">
    <location>
        <begin position="6"/>
        <end position="24"/>
    </location>
</feature>
<name>A0A6J4GN89_9FLAO</name>
<dbReference type="PANTHER" id="PTHR30294">
    <property type="entry name" value="MEMBRANE COMPONENT OF ABC TRANSPORTER YHHJ-RELATED"/>
    <property type="match status" value="1"/>
</dbReference>
<evidence type="ECO:0000259" key="7">
    <source>
        <dbReference type="Pfam" id="PF12698"/>
    </source>
</evidence>
<dbReference type="Pfam" id="PF12698">
    <property type="entry name" value="ABC2_membrane_3"/>
    <property type="match status" value="1"/>
</dbReference>
<sequence>MRAIQIGIWNLKINIFMSIISLIIKREFIAKVRNKSFVVMTFLSPLLFVAIAGFIGYLSSMKAETKRIAIHDETGLFANDFVKQNKKDAAFKYLNLSEIDTKALKDSITNESFDGLIVIPKTNNLRDLESKIEFISNNSPSISFIEKTQDVIADKITKINLDAAKLDTLAIQKAQSAVNIHLIKASGEESLKGLNEIKIGIGGAFGYLIMMFIIIYGNMVMRSVIEEKTNRIIEIIISSVKPFQLMIGKIIGTSLAGLLQFMIWAIIGLGLMYAASAFFGVNVGPTARISPELMQSAQQEMSGTAQMYISELWNLPIASIIIGFVIYFIGGYFLYSSFYAAIGAAVDNQTDSQQFLLPILMPLILSVYIGFFTVVNDPHGTIAVVFSMIPLTSPIVMLMRLPFGVPWWQIAISVSLLFATFFLVVWFAAKIYRIGILMYGKKPTWKELYKWLKY</sequence>
<dbReference type="AlphaFoldDB" id="A0A6J4GN89"/>
<evidence type="ECO:0000313" key="8">
    <source>
        <dbReference type="EMBL" id="CAA9200681.1"/>
    </source>
</evidence>
<evidence type="ECO:0000256" key="2">
    <source>
        <dbReference type="ARBA" id="ARBA00022475"/>
    </source>
</evidence>
<evidence type="ECO:0000256" key="4">
    <source>
        <dbReference type="ARBA" id="ARBA00022989"/>
    </source>
</evidence>
<feature type="transmembrane region" description="Helical" evidence="6">
    <location>
        <begin position="204"/>
        <end position="225"/>
    </location>
</feature>
<feature type="transmembrane region" description="Helical" evidence="6">
    <location>
        <begin position="407"/>
        <end position="429"/>
    </location>
</feature>
<dbReference type="SUPFAM" id="SSF53850">
    <property type="entry name" value="Periplasmic binding protein-like II"/>
    <property type="match status" value="1"/>
</dbReference>
<keyword evidence="3 6" id="KW-0812">Transmembrane</keyword>
<evidence type="ECO:0000256" key="6">
    <source>
        <dbReference type="SAM" id="Phobius"/>
    </source>
</evidence>
<feature type="transmembrane region" description="Helical" evidence="6">
    <location>
        <begin position="382"/>
        <end position="401"/>
    </location>
</feature>
<feature type="transmembrane region" description="Helical" evidence="6">
    <location>
        <begin position="273"/>
        <end position="291"/>
    </location>
</feature>
<proteinExistence type="predicted"/>
<reference evidence="8 9" key="1">
    <citation type="submission" date="2020-02" db="EMBL/GenBank/DDBJ databases">
        <authorList>
            <person name="Criscuolo A."/>
        </authorList>
    </citation>
    <scope>NUCLEOTIDE SEQUENCE [LARGE SCALE GENOMIC DNA]</scope>
    <source>
        <strain evidence="8">CIP105534</strain>
    </source>
</reference>
<accession>A0A6J4GN89</accession>
<dbReference type="GO" id="GO:0005886">
    <property type="term" value="C:plasma membrane"/>
    <property type="evidence" value="ECO:0007669"/>
    <property type="project" value="UniProtKB-SubCell"/>
</dbReference>
<feature type="transmembrane region" description="Helical" evidence="6">
    <location>
        <begin position="312"/>
        <end position="335"/>
    </location>
</feature>
<feature type="transmembrane region" description="Helical" evidence="6">
    <location>
        <begin position="36"/>
        <end position="58"/>
    </location>
</feature>
<comment type="subcellular location">
    <subcellularLocation>
        <location evidence="1">Cell membrane</location>
        <topology evidence="1">Multi-pass membrane protein</topology>
    </subcellularLocation>
</comment>
<dbReference type="GO" id="GO:0140359">
    <property type="term" value="F:ABC-type transporter activity"/>
    <property type="evidence" value="ECO:0007669"/>
    <property type="project" value="InterPro"/>
</dbReference>
<dbReference type="Proteomes" id="UP000479938">
    <property type="component" value="Unassembled WGS sequence"/>
</dbReference>
<feature type="domain" description="ABC-2 type transporter transmembrane" evidence="7">
    <location>
        <begin position="35"/>
        <end position="429"/>
    </location>
</feature>
<dbReference type="Gene3D" id="3.40.190.10">
    <property type="entry name" value="Periplasmic binding protein-like II"/>
    <property type="match status" value="1"/>
</dbReference>
<keyword evidence="5 6" id="KW-0472">Membrane</keyword>
<evidence type="ECO:0000313" key="9">
    <source>
        <dbReference type="Proteomes" id="UP000479938"/>
    </source>
</evidence>
<evidence type="ECO:0000256" key="1">
    <source>
        <dbReference type="ARBA" id="ARBA00004651"/>
    </source>
</evidence>
<gene>
    <name evidence="8" type="primary">yhaP</name>
    <name evidence="8" type="ORF">FLA105534_03193</name>
</gene>
<keyword evidence="2" id="KW-1003">Cell membrane</keyword>
<feature type="transmembrane region" description="Helical" evidence="6">
    <location>
        <begin position="355"/>
        <end position="375"/>
    </location>
</feature>
<evidence type="ECO:0000256" key="5">
    <source>
        <dbReference type="ARBA" id="ARBA00023136"/>
    </source>
</evidence>
<evidence type="ECO:0000256" key="3">
    <source>
        <dbReference type="ARBA" id="ARBA00022692"/>
    </source>
</evidence>
<keyword evidence="9" id="KW-1185">Reference proteome</keyword>
<dbReference type="PANTHER" id="PTHR30294:SF29">
    <property type="entry name" value="MULTIDRUG ABC TRANSPORTER PERMEASE YBHS-RELATED"/>
    <property type="match status" value="1"/>
</dbReference>
<dbReference type="EMBL" id="CADCSU010000113">
    <property type="protein sequence ID" value="CAA9200681.1"/>
    <property type="molecule type" value="Genomic_DNA"/>
</dbReference>
<organism evidence="8 9">
    <name type="scientific">Flavobacterium bizetiae</name>
    <dbReference type="NCBI Taxonomy" id="2704140"/>
    <lineage>
        <taxon>Bacteria</taxon>
        <taxon>Pseudomonadati</taxon>
        <taxon>Bacteroidota</taxon>
        <taxon>Flavobacteriia</taxon>
        <taxon>Flavobacteriales</taxon>
        <taxon>Flavobacteriaceae</taxon>
        <taxon>Flavobacterium</taxon>
    </lineage>
</organism>
<dbReference type="InterPro" id="IPR013525">
    <property type="entry name" value="ABC2_TM"/>
</dbReference>
<dbReference type="InterPro" id="IPR051449">
    <property type="entry name" value="ABC-2_transporter_component"/>
</dbReference>
<protein>
    <recommendedName>
        <fullName evidence="7">ABC-2 type transporter transmembrane domain-containing protein</fullName>
    </recommendedName>
</protein>